<dbReference type="InterPro" id="IPR036629">
    <property type="entry name" value="YjbJ_sf"/>
</dbReference>
<dbReference type="RefSeq" id="WP_102723745.1">
    <property type="nucleotide sequence ID" value="NZ_PNHG01000005.1"/>
</dbReference>
<dbReference type="Gene3D" id="1.10.1470.10">
    <property type="entry name" value="YjbJ"/>
    <property type="match status" value="1"/>
</dbReference>
<dbReference type="Pfam" id="PF05532">
    <property type="entry name" value="CsbD"/>
    <property type="match status" value="1"/>
</dbReference>
<evidence type="ECO:0000256" key="1">
    <source>
        <dbReference type="ARBA" id="ARBA00009129"/>
    </source>
</evidence>
<comment type="caution">
    <text evidence="4">The sequence shown here is derived from an EMBL/GenBank/DDBJ whole genome shotgun (WGS) entry which is preliminary data.</text>
</comment>
<evidence type="ECO:0000313" key="4">
    <source>
        <dbReference type="EMBL" id="PMC64616.1"/>
    </source>
</evidence>
<proteinExistence type="inferred from homology"/>
<name>A0A2N6T5L6_9CORY</name>
<feature type="domain" description="CsbD-like" evidence="3">
    <location>
        <begin position="4"/>
        <end position="54"/>
    </location>
</feature>
<keyword evidence="5" id="KW-1185">Reference proteome</keyword>
<organism evidence="4 5">
    <name type="scientific">Corynebacterium tuscaniense</name>
    <dbReference type="NCBI Taxonomy" id="302449"/>
    <lineage>
        <taxon>Bacteria</taxon>
        <taxon>Bacillati</taxon>
        <taxon>Actinomycetota</taxon>
        <taxon>Actinomycetes</taxon>
        <taxon>Mycobacteriales</taxon>
        <taxon>Corynebacteriaceae</taxon>
        <taxon>Corynebacterium</taxon>
    </lineage>
</organism>
<protein>
    <submittedName>
        <fullName evidence="4">CsbD family protein</fullName>
    </submittedName>
</protein>
<evidence type="ECO:0000256" key="2">
    <source>
        <dbReference type="SAM" id="MobiDB-lite"/>
    </source>
</evidence>
<dbReference type="InterPro" id="IPR008462">
    <property type="entry name" value="CsbD"/>
</dbReference>
<evidence type="ECO:0000259" key="3">
    <source>
        <dbReference type="Pfam" id="PF05532"/>
    </source>
</evidence>
<dbReference type="AlphaFoldDB" id="A0A2N6T5L6"/>
<comment type="similarity">
    <text evidence="1">Belongs to the UPF0337 (CsbD) family.</text>
</comment>
<feature type="compositionally biased region" description="Basic and acidic residues" evidence="2">
    <location>
        <begin position="11"/>
        <end position="35"/>
    </location>
</feature>
<gene>
    <name evidence="4" type="ORF">CJ203_04765</name>
</gene>
<accession>A0A2N6T5L6</accession>
<dbReference type="Proteomes" id="UP000235836">
    <property type="component" value="Unassembled WGS sequence"/>
</dbReference>
<dbReference type="EMBL" id="PNHG01000005">
    <property type="protein sequence ID" value="PMC64616.1"/>
    <property type="molecule type" value="Genomic_DNA"/>
</dbReference>
<feature type="region of interest" description="Disordered" evidence="2">
    <location>
        <begin position="1"/>
        <end position="35"/>
    </location>
</feature>
<reference evidence="4 5" key="1">
    <citation type="submission" date="2017-09" db="EMBL/GenBank/DDBJ databases">
        <title>Bacterial strain isolated from the female urinary microbiota.</title>
        <authorList>
            <person name="Thomas-White K."/>
            <person name="Kumar N."/>
            <person name="Forster S."/>
            <person name="Putonti C."/>
            <person name="Lawley T."/>
            <person name="Wolfe A.J."/>
        </authorList>
    </citation>
    <scope>NUCLEOTIDE SEQUENCE [LARGE SCALE GENOMIC DNA]</scope>
    <source>
        <strain evidence="4 5">UMB0792</strain>
    </source>
</reference>
<evidence type="ECO:0000313" key="5">
    <source>
        <dbReference type="Proteomes" id="UP000235836"/>
    </source>
</evidence>
<dbReference type="SUPFAM" id="SSF69047">
    <property type="entry name" value="Hypothetical protein YjbJ"/>
    <property type="match status" value="1"/>
</dbReference>
<sequence length="70" mass="7627">MADFEATADQLKGKGKEALGNLTDDKGLENEGKFDQLAGEVREKVSEAGEAAKDKFNEVAAKIQDKREEN</sequence>